<proteinExistence type="predicted"/>
<keyword evidence="1" id="KW-0472">Membrane</keyword>
<organism evidence="2 3">
    <name type="scientific">Rhizoctonia solani</name>
    <dbReference type="NCBI Taxonomy" id="456999"/>
    <lineage>
        <taxon>Eukaryota</taxon>
        <taxon>Fungi</taxon>
        <taxon>Dikarya</taxon>
        <taxon>Basidiomycota</taxon>
        <taxon>Agaricomycotina</taxon>
        <taxon>Agaricomycetes</taxon>
        <taxon>Cantharellales</taxon>
        <taxon>Ceratobasidiaceae</taxon>
        <taxon>Rhizoctonia</taxon>
    </lineage>
</organism>
<evidence type="ECO:0000313" key="2">
    <source>
        <dbReference type="EMBL" id="KAF8751922.1"/>
    </source>
</evidence>
<dbReference type="AlphaFoldDB" id="A0A8H7M296"/>
<gene>
    <name evidence="2" type="ORF">RHS01_08253</name>
</gene>
<protein>
    <submittedName>
        <fullName evidence="2">Uncharacterized protein</fullName>
    </submittedName>
</protein>
<evidence type="ECO:0000313" key="3">
    <source>
        <dbReference type="Proteomes" id="UP000614334"/>
    </source>
</evidence>
<keyword evidence="1" id="KW-1133">Transmembrane helix</keyword>
<name>A0A8H7M296_9AGAM</name>
<keyword evidence="1" id="KW-0812">Transmembrane</keyword>
<comment type="caution">
    <text evidence="2">The sequence shown here is derived from an EMBL/GenBank/DDBJ whole genome shotgun (WGS) entry which is preliminary data.</text>
</comment>
<feature type="transmembrane region" description="Helical" evidence="1">
    <location>
        <begin position="106"/>
        <end position="122"/>
    </location>
</feature>
<sequence>MVELPREPGFKYVLWGLGLSLPQPCDPVTPRVRNRLESITTIILGEGSMALLGRYIQLYGPRARGSDCVRRWCAALIITFIAYLYFQSPIEPSDPEDDWHSGYWMFWHLPLLLSIILLLIGVKKQFLLSCILWTTDSMFRAVGHAINGEQLRLNYISAQMNMTIKNYLLRRGVVWQDEYEQLVARLTNGSTPALVWNDEQKTEFFAWNYRMSLKILVATFATFSGDCGSISNQTKAKIEDYYKNPTWSLQDYHNINSRSKPRASLQYFQCRKR</sequence>
<dbReference type="EMBL" id="JACYCF010000017">
    <property type="protein sequence ID" value="KAF8751922.1"/>
    <property type="molecule type" value="Genomic_DNA"/>
</dbReference>
<reference evidence="2" key="1">
    <citation type="submission" date="2020-09" db="EMBL/GenBank/DDBJ databases">
        <title>Comparative genome analyses of four rice-infecting Rhizoctonia solani isolates reveal extensive enrichment of homogalacturonan modification genes.</title>
        <authorList>
            <person name="Lee D.-Y."/>
            <person name="Jeon J."/>
            <person name="Kim K.-T."/>
            <person name="Cheong K."/>
            <person name="Song H."/>
            <person name="Choi G."/>
            <person name="Ko J."/>
            <person name="Opiyo S.O."/>
            <person name="Zuo S."/>
            <person name="Madhav S."/>
            <person name="Lee Y.-H."/>
            <person name="Wang G.-L."/>
        </authorList>
    </citation>
    <scope>NUCLEOTIDE SEQUENCE</scope>
    <source>
        <strain evidence="2">AG1-IA B2</strain>
    </source>
</reference>
<evidence type="ECO:0000256" key="1">
    <source>
        <dbReference type="SAM" id="Phobius"/>
    </source>
</evidence>
<dbReference type="Proteomes" id="UP000614334">
    <property type="component" value="Unassembled WGS sequence"/>
</dbReference>
<accession>A0A8H7M296</accession>
<feature type="transmembrane region" description="Helical" evidence="1">
    <location>
        <begin position="68"/>
        <end position="86"/>
    </location>
</feature>